<accession>A0A0T5PFC2</accession>
<evidence type="ECO:0000313" key="1">
    <source>
        <dbReference type="EMBL" id="KRS19720.1"/>
    </source>
</evidence>
<name>A0A0T5PFC2_9RHOB</name>
<protein>
    <submittedName>
        <fullName evidence="1">Uncharacterized protein</fullName>
    </submittedName>
</protein>
<dbReference type="Proteomes" id="UP000325785">
    <property type="component" value="Chromosome"/>
</dbReference>
<proteinExistence type="predicted"/>
<dbReference type="KEGG" id="rid:RIdsm_04771"/>
<dbReference type="EMBL" id="CP031598">
    <property type="protein sequence ID" value="QEW28930.1"/>
    <property type="molecule type" value="Genomic_DNA"/>
</dbReference>
<reference evidence="2 4" key="2">
    <citation type="submission" date="2018-08" db="EMBL/GenBank/DDBJ databases">
        <title>Genetic Globetrotter - A new plasmid hitch-hiking vast phylogenetic and geographic distances.</title>
        <authorList>
            <person name="Vollmers J."/>
            <person name="Petersen J."/>
        </authorList>
    </citation>
    <scope>NUCLEOTIDE SEQUENCE [LARGE SCALE GENOMIC DNA]</scope>
    <source>
        <strain evidence="2 4">DSM 26383</strain>
    </source>
</reference>
<dbReference type="AlphaFoldDB" id="A0A0T5PFC2"/>
<evidence type="ECO:0000313" key="2">
    <source>
        <dbReference type="EMBL" id="QEW28930.1"/>
    </source>
</evidence>
<organism evidence="1 3">
    <name type="scientific">Roseovarius indicus</name>
    <dbReference type="NCBI Taxonomy" id="540747"/>
    <lineage>
        <taxon>Bacteria</taxon>
        <taxon>Pseudomonadati</taxon>
        <taxon>Pseudomonadota</taxon>
        <taxon>Alphaproteobacteria</taxon>
        <taxon>Rhodobacterales</taxon>
        <taxon>Roseobacteraceae</taxon>
        <taxon>Roseovarius</taxon>
    </lineage>
</organism>
<dbReference type="Proteomes" id="UP000051401">
    <property type="component" value="Unassembled WGS sequence"/>
</dbReference>
<evidence type="ECO:0000313" key="3">
    <source>
        <dbReference type="Proteomes" id="UP000051401"/>
    </source>
</evidence>
<gene>
    <name evidence="2" type="ORF">RIdsm_04771</name>
    <name evidence="1" type="ORF">XM52_02480</name>
</gene>
<dbReference type="EMBL" id="LAXI01000001">
    <property type="protein sequence ID" value="KRS19720.1"/>
    <property type="molecule type" value="Genomic_DNA"/>
</dbReference>
<evidence type="ECO:0000313" key="4">
    <source>
        <dbReference type="Proteomes" id="UP000325785"/>
    </source>
</evidence>
<dbReference type="RefSeq" id="WP_057812906.1">
    <property type="nucleotide sequence ID" value="NZ_CP031598.1"/>
</dbReference>
<sequence>MDHKEYNTLFEEEFADPLKALGFARVRKTRSLRYQNGTRDLWIRRVSSKWPHPGVAKTAICFRHSFLRPVTCDDPDSDDLYMLDFPRALRFEDFEGWLKPSPSYRPDITRREPSEFRYGDKGPDAVRKHLRRMRRLVEKRILPWANGLTEEGELAQIIAFGQQLWCEKRWMEDYRHRLTEARE</sequence>
<dbReference type="OrthoDB" id="9128638at2"/>
<keyword evidence="3" id="KW-1185">Reference proteome</keyword>
<reference evidence="1 3" key="1">
    <citation type="submission" date="2015-04" db="EMBL/GenBank/DDBJ databases">
        <title>The draft genome sequence of Roseovarius indicus B108T.</title>
        <authorList>
            <person name="Li G."/>
            <person name="Lai Q."/>
            <person name="Shao Z."/>
            <person name="Yan P."/>
        </authorList>
    </citation>
    <scope>NUCLEOTIDE SEQUENCE [LARGE SCALE GENOMIC DNA]</scope>
    <source>
        <strain evidence="1 3">B108</strain>
    </source>
</reference>
<dbReference type="PATRIC" id="fig|540747.5.peg.503"/>